<dbReference type="AlphaFoldDB" id="A0AAU2V794"/>
<reference evidence="2" key="1">
    <citation type="submission" date="2022-10" db="EMBL/GenBank/DDBJ databases">
        <title>The complete genomes of actinobacterial strains from the NBC collection.</title>
        <authorList>
            <person name="Joergensen T.S."/>
            <person name="Alvarez Arevalo M."/>
            <person name="Sterndorff E.B."/>
            <person name="Faurdal D."/>
            <person name="Vuksanovic O."/>
            <person name="Mourched A.-S."/>
            <person name="Charusanti P."/>
            <person name="Shaw S."/>
            <person name="Blin K."/>
            <person name="Weber T."/>
        </authorList>
    </citation>
    <scope>NUCLEOTIDE SEQUENCE</scope>
    <source>
        <strain evidence="2">NBC_00003</strain>
    </source>
</reference>
<accession>A0AAU2V794</accession>
<evidence type="ECO:0000313" key="2">
    <source>
        <dbReference type="EMBL" id="WTW62991.1"/>
    </source>
</evidence>
<sequence length="51" mass="5278">MSANRIKALAIVAAACAAGVLVNNVGGWLGWVCAIATAAVIGGIARWWQRR</sequence>
<protein>
    <submittedName>
        <fullName evidence="2">Uncharacterized protein</fullName>
    </submittedName>
</protein>
<gene>
    <name evidence="2" type="ORF">OG549_21330</name>
</gene>
<keyword evidence="1" id="KW-0812">Transmembrane</keyword>
<feature type="transmembrane region" description="Helical" evidence="1">
    <location>
        <begin position="28"/>
        <end position="48"/>
    </location>
</feature>
<organism evidence="2">
    <name type="scientific">Streptomyces sp. NBC_00003</name>
    <dbReference type="NCBI Taxonomy" id="2903608"/>
    <lineage>
        <taxon>Bacteria</taxon>
        <taxon>Bacillati</taxon>
        <taxon>Actinomycetota</taxon>
        <taxon>Actinomycetes</taxon>
        <taxon>Kitasatosporales</taxon>
        <taxon>Streptomycetaceae</taxon>
        <taxon>Streptomyces</taxon>
    </lineage>
</organism>
<keyword evidence="1" id="KW-0472">Membrane</keyword>
<keyword evidence="1" id="KW-1133">Transmembrane helix</keyword>
<name>A0AAU2V794_9ACTN</name>
<proteinExistence type="predicted"/>
<dbReference type="EMBL" id="CP108318">
    <property type="protein sequence ID" value="WTW62991.1"/>
    <property type="molecule type" value="Genomic_DNA"/>
</dbReference>
<evidence type="ECO:0000256" key="1">
    <source>
        <dbReference type="SAM" id="Phobius"/>
    </source>
</evidence>